<dbReference type="PANTHER" id="PTHR32523:SF8">
    <property type="entry name" value="DOLICHOL KINASE"/>
    <property type="match status" value="1"/>
</dbReference>
<dbReference type="PROSITE" id="PS50865">
    <property type="entry name" value="ZF_MYND_2"/>
    <property type="match status" value="1"/>
</dbReference>
<keyword evidence="13" id="KW-1133">Transmembrane helix</keyword>
<evidence type="ECO:0000256" key="18">
    <source>
        <dbReference type="PROSITE-ProRule" id="PRU00134"/>
    </source>
</evidence>
<keyword evidence="8" id="KW-0479">Metal-binding</keyword>
<evidence type="ECO:0000256" key="4">
    <source>
        <dbReference type="ARBA" id="ARBA00022528"/>
    </source>
</evidence>
<evidence type="ECO:0000256" key="8">
    <source>
        <dbReference type="ARBA" id="ARBA00022723"/>
    </source>
</evidence>
<reference evidence="20 21" key="1">
    <citation type="journal article" date="2019" name="Nat. Ecol. Evol.">
        <title>Megaphylogeny resolves global patterns of mushroom evolution.</title>
        <authorList>
            <person name="Varga T."/>
            <person name="Krizsan K."/>
            <person name="Foldi C."/>
            <person name="Dima B."/>
            <person name="Sanchez-Garcia M."/>
            <person name="Sanchez-Ramirez S."/>
            <person name="Szollosi G.J."/>
            <person name="Szarkandi J.G."/>
            <person name="Papp V."/>
            <person name="Albert L."/>
            <person name="Andreopoulos W."/>
            <person name="Angelini C."/>
            <person name="Antonin V."/>
            <person name="Barry K.W."/>
            <person name="Bougher N.L."/>
            <person name="Buchanan P."/>
            <person name="Buyck B."/>
            <person name="Bense V."/>
            <person name="Catcheside P."/>
            <person name="Chovatia M."/>
            <person name="Cooper J."/>
            <person name="Damon W."/>
            <person name="Desjardin D."/>
            <person name="Finy P."/>
            <person name="Geml J."/>
            <person name="Haridas S."/>
            <person name="Hughes K."/>
            <person name="Justo A."/>
            <person name="Karasinski D."/>
            <person name="Kautmanova I."/>
            <person name="Kiss B."/>
            <person name="Kocsube S."/>
            <person name="Kotiranta H."/>
            <person name="LaButti K.M."/>
            <person name="Lechner B.E."/>
            <person name="Liimatainen K."/>
            <person name="Lipzen A."/>
            <person name="Lukacs Z."/>
            <person name="Mihaltcheva S."/>
            <person name="Morgado L.N."/>
            <person name="Niskanen T."/>
            <person name="Noordeloos M.E."/>
            <person name="Ohm R.A."/>
            <person name="Ortiz-Santana B."/>
            <person name="Ovrebo C."/>
            <person name="Racz N."/>
            <person name="Riley R."/>
            <person name="Savchenko A."/>
            <person name="Shiryaev A."/>
            <person name="Soop K."/>
            <person name="Spirin V."/>
            <person name="Szebenyi C."/>
            <person name="Tomsovsky M."/>
            <person name="Tulloss R.E."/>
            <person name="Uehling J."/>
            <person name="Grigoriev I.V."/>
            <person name="Vagvolgyi C."/>
            <person name="Papp T."/>
            <person name="Martin F.M."/>
            <person name="Miettinen O."/>
            <person name="Hibbett D.S."/>
            <person name="Nagy L.G."/>
        </authorList>
    </citation>
    <scope>NUCLEOTIDE SEQUENCE [LARGE SCALE GENOMIC DNA]</scope>
    <source>
        <strain evidence="20 21">FP101781</strain>
    </source>
</reference>
<keyword evidence="7" id="KW-0812">Transmembrane</keyword>
<dbReference type="OrthoDB" id="2873500at2759"/>
<keyword evidence="12" id="KW-0809">Transit peptide</keyword>
<comment type="pathway">
    <text evidence="15">Cofactor biosynthesis; tocopherol biosynthesis.</text>
</comment>
<dbReference type="AlphaFoldDB" id="A0A4Y7SSN5"/>
<keyword evidence="11" id="KW-0862">Zinc</keyword>
<evidence type="ECO:0000256" key="10">
    <source>
        <dbReference type="ARBA" id="ARBA00022777"/>
    </source>
</evidence>
<comment type="similarity">
    <text evidence="3">Belongs to the polyprenol kinase family.</text>
</comment>
<dbReference type="InterPro" id="IPR039606">
    <property type="entry name" value="Phytol/farnesol_kinase"/>
</dbReference>
<evidence type="ECO:0000313" key="20">
    <source>
        <dbReference type="EMBL" id="TEB24865.1"/>
    </source>
</evidence>
<dbReference type="Pfam" id="PF01753">
    <property type="entry name" value="zf-MYND"/>
    <property type="match status" value="1"/>
</dbReference>
<keyword evidence="10" id="KW-0418">Kinase</keyword>
<dbReference type="EMBL" id="QPFP01000062">
    <property type="protein sequence ID" value="TEB24865.1"/>
    <property type="molecule type" value="Genomic_DNA"/>
</dbReference>
<keyword evidence="6" id="KW-0808">Transferase</keyword>
<evidence type="ECO:0000256" key="17">
    <source>
        <dbReference type="ARBA" id="ARBA00048889"/>
    </source>
</evidence>
<protein>
    <recommendedName>
        <fullName evidence="16">phytol kinase</fullName>
        <ecNumber evidence="16">2.7.1.182</ecNumber>
    </recommendedName>
</protein>
<evidence type="ECO:0000256" key="1">
    <source>
        <dbReference type="ARBA" id="ARBA00004141"/>
    </source>
</evidence>
<evidence type="ECO:0000256" key="16">
    <source>
        <dbReference type="ARBA" id="ARBA00039024"/>
    </source>
</evidence>
<evidence type="ECO:0000256" key="5">
    <source>
        <dbReference type="ARBA" id="ARBA00022640"/>
    </source>
</evidence>
<dbReference type="STRING" id="71717.A0A4Y7SSN5"/>
<evidence type="ECO:0000256" key="15">
    <source>
        <dbReference type="ARBA" id="ARBA00024015"/>
    </source>
</evidence>
<evidence type="ECO:0000313" key="21">
    <source>
        <dbReference type="Proteomes" id="UP000298030"/>
    </source>
</evidence>
<dbReference type="Proteomes" id="UP000298030">
    <property type="component" value="Unassembled WGS sequence"/>
</dbReference>
<keyword evidence="4" id="KW-0150">Chloroplast</keyword>
<keyword evidence="5" id="KW-0934">Plastid</keyword>
<evidence type="ECO:0000256" key="2">
    <source>
        <dbReference type="ARBA" id="ARBA00004229"/>
    </source>
</evidence>
<dbReference type="Gene3D" id="6.10.140.2220">
    <property type="match status" value="1"/>
</dbReference>
<feature type="domain" description="MYND-type" evidence="19">
    <location>
        <begin position="432"/>
        <end position="473"/>
    </location>
</feature>
<evidence type="ECO:0000256" key="14">
    <source>
        <dbReference type="ARBA" id="ARBA00023136"/>
    </source>
</evidence>
<evidence type="ECO:0000256" key="13">
    <source>
        <dbReference type="ARBA" id="ARBA00022989"/>
    </source>
</evidence>
<dbReference type="SUPFAM" id="SSF144232">
    <property type="entry name" value="HIT/MYND zinc finger-like"/>
    <property type="match status" value="1"/>
</dbReference>
<dbReference type="EC" id="2.7.1.182" evidence="16"/>
<dbReference type="GO" id="GO:0008270">
    <property type="term" value="F:zinc ion binding"/>
    <property type="evidence" value="ECO:0007669"/>
    <property type="project" value="UniProtKB-KW"/>
</dbReference>
<dbReference type="InterPro" id="IPR002893">
    <property type="entry name" value="Znf_MYND"/>
</dbReference>
<dbReference type="PANTHER" id="PTHR32523">
    <property type="entry name" value="PHYTOL KINASE 1, CHLOROPLASTIC"/>
    <property type="match status" value="1"/>
</dbReference>
<comment type="catalytic activity">
    <reaction evidence="17">
        <text>phytol + CTP = phytyl phosphate + CDP + H(+)</text>
        <dbReference type="Rhea" id="RHEA:38055"/>
        <dbReference type="ChEBI" id="CHEBI:15378"/>
        <dbReference type="ChEBI" id="CHEBI:17327"/>
        <dbReference type="ChEBI" id="CHEBI:37563"/>
        <dbReference type="ChEBI" id="CHEBI:58069"/>
        <dbReference type="ChEBI" id="CHEBI:75483"/>
        <dbReference type="EC" id="2.7.1.182"/>
    </reaction>
</comment>
<proteinExistence type="inferred from homology"/>
<evidence type="ECO:0000256" key="9">
    <source>
        <dbReference type="ARBA" id="ARBA00022771"/>
    </source>
</evidence>
<evidence type="ECO:0000256" key="12">
    <source>
        <dbReference type="ARBA" id="ARBA00022946"/>
    </source>
</evidence>
<evidence type="ECO:0000259" key="19">
    <source>
        <dbReference type="PROSITE" id="PS50865"/>
    </source>
</evidence>
<accession>A0A4Y7SSN5</accession>
<comment type="subcellular location">
    <subcellularLocation>
        <location evidence="1">Membrane</location>
        <topology evidence="1">Multi-pass membrane protein</topology>
    </subcellularLocation>
    <subcellularLocation>
        <location evidence="2">Plastid</location>
        <location evidence="2">Chloroplast</location>
    </subcellularLocation>
</comment>
<dbReference type="GO" id="GO:0016020">
    <property type="term" value="C:membrane"/>
    <property type="evidence" value="ECO:0007669"/>
    <property type="project" value="UniProtKB-SubCell"/>
</dbReference>
<evidence type="ECO:0000256" key="7">
    <source>
        <dbReference type="ARBA" id="ARBA00022692"/>
    </source>
</evidence>
<sequence>MPGSSSRRGRGGANSIPSELLLRSRGGSKAGLGELSDIVSPENCTAEVIDIVFEHLRPGRVPSAGATGGVVAAADRALSAVTVLSKVTFAAYSKPRIKEALVLRVVESVEGMCIWMDFALPFGLLQATDHDTGRVEVRRTHLFTAEVLQDLLFLDPRIHQALTSSPIFVKLMLRLWKETSDGSTLYMDLGGGNGCPIIRSVHKATGTDDGKEAFITHIVQHSSLSDTFATCAMERTNQIDNDGMSTQPLGNIIRHAGWMVDIADRFVSSSSLLRRSFVSTGYIKILTSLLNSISLRAVDTGTPELLIPNLQGICNLITLIADDNSRVVENRREAVSGDMMGLLARTVGYLATSGDPKAVESGMAVVKMFGEYTLYPSVVKEIHKLTPPPWGVATMPRTSKMFKVWHSFFMAFYIREQLPLPDVVRLCDNLPCTRRGQRSGEWQSKQCSRCSSVVYCSDECQKEDWDKWHKSECSAAREHHFQRCLTESWYTHATRAFHSGFIDEFFSQNLSEIENGHHQPLSPSTPTNEILPVIEFYNIDPLLDFQSLTKPQWWSHPDMEFGQAYLNPRLTAIGMLFKFGKVHEKGMRLVEAVFPMGSDWSVYLTAILKPSADGRYQAVYCVPRYGRDTAVTPGLRSF</sequence>
<keyword evidence="21" id="KW-1185">Reference proteome</keyword>
<organism evidence="20 21">
    <name type="scientific">Coprinellus micaceus</name>
    <name type="common">Glistening ink-cap mushroom</name>
    <name type="synonym">Coprinus micaceus</name>
    <dbReference type="NCBI Taxonomy" id="71717"/>
    <lineage>
        <taxon>Eukaryota</taxon>
        <taxon>Fungi</taxon>
        <taxon>Dikarya</taxon>
        <taxon>Basidiomycota</taxon>
        <taxon>Agaricomycotina</taxon>
        <taxon>Agaricomycetes</taxon>
        <taxon>Agaricomycetidae</taxon>
        <taxon>Agaricales</taxon>
        <taxon>Agaricineae</taxon>
        <taxon>Psathyrellaceae</taxon>
        <taxon>Coprinellus</taxon>
    </lineage>
</organism>
<gene>
    <name evidence="20" type="ORF">FA13DRAFT_1738878</name>
</gene>
<evidence type="ECO:0000256" key="6">
    <source>
        <dbReference type="ARBA" id="ARBA00022679"/>
    </source>
</evidence>
<comment type="caution">
    <text evidence="20">The sequence shown here is derived from an EMBL/GenBank/DDBJ whole genome shotgun (WGS) entry which is preliminary data.</text>
</comment>
<evidence type="ECO:0000256" key="11">
    <source>
        <dbReference type="ARBA" id="ARBA00022833"/>
    </source>
</evidence>
<evidence type="ECO:0000256" key="3">
    <source>
        <dbReference type="ARBA" id="ARBA00010794"/>
    </source>
</evidence>
<name>A0A4Y7SSN5_COPMI</name>
<keyword evidence="14" id="KW-0472">Membrane</keyword>
<keyword evidence="9 18" id="KW-0863">Zinc-finger</keyword>
<dbReference type="GO" id="GO:0010276">
    <property type="term" value="F:phytol kinase activity"/>
    <property type="evidence" value="ECO:0007669"/>
    <property type="project" value="UniProtKB-EC"/>
</dbReference>